<accession>A0ABQ6HTI2</accession>
<evidence type="ECO:0000256" key="1">
    <source>
        <dbReference type="ARBA" id="ARBA00010613"/>
    </source>
</evidence>
<comment type="caution">
    <text evidence="3">The sequence shown here is derived from an EMBL/GenBank/DDBJ whole genome shotgun (WGS) entry which is preliminary data.</text>
</comment>
<dbReference type="RefSeq" id="WP_241441232.1">
    <property type="nucleotide sequence ID" value="NZ_BSUJ01000001.1"/>
</dbReference>
<dbReference type="InterPro" id="IPR003010">
    <property type="entry name" value="C-N_Hydrolase"/>
</dbReference>
<organism evidence="3 4">
    <name type="scientific">Arsenicicoccus piscis</name>
    <dbReference type="NCBI Taxonomy" id="673954"/>
    <lineage>
        <taxon>Bacteria</taxon>
        <taxon>Bacillati</taxon>
        <taxon>Actinomycetota</taxon>
        <taxon>Actinomycetes</taxon>
        <taxon>Micrococcales</taxon>
        <taxon>Intrasporangiaceae</taxon>
        <taxon>Arsenicicoccus</taxon>
    </lineage>
</organism>
<evidence type="ECO:0000313" key="4">
    <source>
        <dbReference type="Proteomes" id="UP001157109"/>
    </source>
</evidence>
<dbReference type="Pfam" id="PF00795">
    <property type="entry name" value="CN_hydrolase"/>
    <property type="match status" value="1"/>
</dbReference>
<dbReference type="Gene3D" id="3.60.110.10">
    <property type="entry name" value="Carbon-nitrogen hydrolase"/>
    <property type="match status" value="1"/>
</dbReference>
<dbReference type="Proteomes" id="UP001157109">
    <property type="component" value="Unassembled WGS sequence"/>
</dbReference>
<dbReference type="PROSITE" id="PS01227">
    <property type="entry name" value="UPF0012"/>
    <property type="match status" value="1"/>
</dbReference>
<feature type="domain" description="CN hydrolase" evidence="2">
    <location>
        <begin position="3"/>
        <end position="242"/>
    </location>
</feature>
<dbReference type="PROSITE" id="PS50263">
    <property type="entry name" value="CN_HYDROLASE"/>
    <property type="match status" value="1"/>
</dbReference>
<reference evidence="4" key="1">
    <citation type="journal article" date="2019" name="Int. J. Syst. Evol. Microbiol.">
        <title>The Global Catalogue of Microorganisms (GCM) 10K type strain sequencing project: providing services to taxonomists for standard genome sequencing and annotation.</title>
        <authorList>
            <consortium name="The Broad Institute Genomics Platform"/>
            <consortium name="The Broad Institute Genome Sequencing Center for Infectious Disease"/>
            <person name="Wu L."/>
            <person name="Ma J."/>
        </authorList>
    </citation>
    <scope>NUCLEOTIDE SEQUENCE [LARGE SCALE GENOMIC DNA]</scope>
    <source>
        <strain evidence="4">NBRC 105830</strain>
    </source>
</reference>
<dbReference type="EMBL" id="BSUJ01000001">
    <property type="protein sequence ID" value="GMA20880.1"/>
    <property type="molecule type" value="Genomic_DNA"/>
</dbReference>
<dbReference type="InterPro" id="IPR001110">
    <property type="entry name" value="UPF0012_CS"/>
</dbReference>
<dbReference type="CDD" id="cd07581">
    <property type="entry name" value="nitrilase_3"/>
    <property type="match status" value="1"/>
</dbReference>
<dbReference type="PANTHER" id="PTHR23088:SF27">
    <property type="entry name" value="DEAMINATED GLUTATHIONE AMIDASE"/>
    <property type="match status" value="1"/>
</dbReference>
<dbReference type="PANTHER" id="PTHR23088">
    <property type="entry name" value="NITRILASE-RELATED"/>
    <property type="match status" value="1"/>
</dbReference>
<evidence type="ECO:0000313" key="3">
    <source>
        <dbReference type="EMBL" id="GMA20880.1"/>
    </source>
</evidence>
<keyword evidence="4" id="KW-1185">Reference proteome</keyword>
<comment type="similarity">
    <text evidence="1">Belongs to the carbon-nitrogen hydrolase superfamily. NIT1/NIT2 family.</text>
</comment>
<dbReference type="InterPro" id="IPR036526">
    <property type="entry name" value="C-N_Hydrolase_sf"/>
</dbReference>
<sequence length="255" mass="27350">MRLRVAAAQLSSGREKEDNLAAALVAIDEAADAGATLVVLPEATMVSFDTSLLPYAETLDGPFAQSLRSAAESREITVVAGMFEPSGDGRVYNTLLATGRGVEAAYRKIHLYDAFGSRESETVAPGHELVDIEVDGVRVGLATCYDLRFPDHFTELARRGAEVFAVPASWGDGPGKQEQWDLLTRARAADGQAFVVAAGQAWRRESVRGPLGMGRSVVVDPTGTVRARLGGRPELLVTDIDTELVKQTRRSVPIL</sequence>
<protein>
    <submittedName>
        <fullName evidence="3">Nitrilase/cyanide hydratase</fullName>
    </submittedName>
</protein>
<dbReference type="SUPFAM" id="SSF56317">
    <property type="entry name" value="Carbon-nitrogen hydrolase"/>
    <property type="match status" value="1"/>
</dbReference>
<name>A0ABQ6HTI2_9MICO</name>
<gene>
    <name evidence="3" type="ORF">GCM10025862_29010</name>
</gene>
<proteinExistence type="inferred from homology"/>
<evidence type="ECO:0000259" key="2">
    <source>
        <dbReference type="PROSITE" id="PS50263"/>
    </source>
</evidence>